<comment type="similarity">
    <text evidence="2">Belongs to the autoinducer-2 exporter (AI-2E) (TC 2.A.86) family.</text>
</comment>
<dbReference type="PANTHER" id="PTHR21716:SF4">
    <property type="entry name" value="TRANSMEMBRANE PROTEIN 245"/>
    <property type="match status" value="1"/>
</dbReference>
<proteinExistence type="inferred from homology"/>
<evidence type="ECO:0000313" key="7">
    <source>
        <dbReference type="EMBL" id="MBD3323179.1"/>
    </source>
</evidence>
<keyword evidence="3 6" id="KW-0812">Transmembrane</keyword>
<dbReference type="PANTHER" id="PTHR21716">
    <property type="entry name" value="TRANSMEMBRANE PROTEIN"/>
    <property type="match status" value="1"/>
</dbReference>
<protein>
    <submittedName>
        <fullName evidence="7">AI-2E family transporter</fullName>
    </submittedName>
</protein>
<dbReference type="Pfam" id="PF01594">
    <property type="entry name" value="AI-2E_transport"/>
    <property type="match status" value="1"/>
</dbReference>
<feature type="transmembrane region" description="Helical" evidence="6">
    <location>
        <begin position="235"/>
        <end position="256"/>
    </location>
</feature>
<dbReference type="AlphaFoldDB" id="A0A9D5JSF9"/>
<reference evidence="7" key="1">
    <citation type="submission" date="2019-11" db="EMBL/GenBank/DDBJ databases">
        <title>Microbial mats filling the niche in hypersaline microbial mats.</title>
        <authorList>
            <person name="Wong H.L."/>
            <person name="Macleod F.I."/>
            <person name="White R.A. III"/>
            <person name="Burns B.P."/>
        </authorList>
    </citation>
    <scope>NUCLEOTIDE SEQUENCE</scope>
    <source>
        <strain evidence="7">Rbin_158</strain>
    </source>
</reference>
<keyword evidence="5 6" id="KW-0472">Membrane</keyword>
<evidence type="ECO:0000256" key="3">
    <source>
        <dbReference type="ARBA" id="ARBA00022692"/>
    </source>
</evidence>
<evidence type="ECO:0000256" key="5">
    <source>
        <dbReference type="ARBA" id="ARBA00023136"/>
    </source>
</evidence>
<evidence type="ECO:0000256" key="1">
    <source>
        <dbReference type="ARBA" id="ARBA00004141"/>
    </source>
</evidence>
<sequence>MKKKSSKSSGASPSQSYLLNHGHYFLFFLLFVSIYFSYKLLRPYLHPLILAIVLAILLNPVYRKFVDWFRGRRNLAAFVTCTLLTVVIVLPLTFLLFALIQQGVQSFNAIYDWVEAKKYTTLLDNPWVTKVTGMIEASLPNVQKLFPDFDLKNVRFDRIVLQTSSTIGKNLLNQGGQLFSNLSGLVIKFFLMLFAFFFLVRDQESIFTAVLHLIPLSGTQEERILDKIKSVTRSALLGTLITAVAQGIAGGIAFSIANLPGLFWGTMMAFASLVPVVGTAIIWIPAAVYLFLSGHWGYGIFLVAWSVLIVGLIDNFVRPIFMRGAGETMSTFVIFFSLLGGLHYFGLTGLLYGPLIIGLTMVFLYIYSVEFEAFLTQQDKH</sequence>
<dbReference type="InterPro" id="IPR002549">
    <property type="entry name" value="AI-2E-like"/>
</dbReference>
<feature type="transmembrane region" description="Helical" evidence="6">
    <location>
        <begin position="349"/>
        <end position="367"/>
    </location>
</feature>
<organism evidence="7 8">
    <name type="scientific">candidate division KSB3 bacterium</name>
    <dbReference type="NCBI Taxonomy" id="2044937"/>
    <lineage>
        <taxon>Bacteria</taxon>
        <taxon>candidate division KSB3</taxon>
    </lineage>
</organism>
<name>A0A9D5JSF9_9BACT</name>
<keyword evidence="4 6" id="KW-1133">Transmembrane helix</keyword>
<feature type="transmembrane region" description="Helical" evidence="6">
    <location>
        <begin position="320"/>
        <end position="342"/>
    </location>
</feature>
<accession>A0A9D5JSF9</accession>
<comment type="subcellular location">
    <subcellularLocation>
        <location evidence="1">Membrane</location>
        <topology evidence="1">Multi-pass membrane protein</topology>
    </subcellularLocation>
</comment>
<feature type="transmembrane region" description="Helical" evidence="6">
    <location>
        <begin position="296"/>
        <end position="314"/>
    </location>
</feature>
<feature type="transmembrane region" description="Helical" evidence="6">
    <location>
        <begin position="21"/>
        <end position="38"/>
    </location>
</feature>
<evidence type="ECO:0000313" key="8">
    <source>
        <dbReference type="Proteomes" id="UP000649604"/>
    </source>
</evidence>
<feature type="transmembrane region" description="Helical" evidence="6">
    <location>
        <begin position="74"/>
        <end position="100"/>
    </location>
</feature>
<evidence type="ECO:0000256" key="6">
    <source>
        <dbReference type="SAM" id="Phobius"/>
    </source>
</evidence>
<dbReference type="GO" id="GO:0016020">
    <property type="term" value="C:membrane"/>
    <property type="evidence" value="ECO:0007669"/>
    <property type="project" value="UniProtKB-SubCell"/>
</dbReference>
<evidence type="ECO:0000256" key="4">
    <source>
        <dbReference type="ARBA" id="ARBA00022989"/>
    </source>
</evidence>
<comment type="caution">
    <text evidence="7">The sequence shown here is derived from an EMBL/GenBank/DDBJ whole genome shotgun (WGS) entry which is preliminary data.</text>
</comment>
<feature type="transmembrane region" description="Helical" evidence="6">
    <location>
        <begin position="44"/>
        <end position="62"/>
    </location>
</feature>
<feature type="transmembrane region" description="Helical" evidence="6">
    <location>
        <begin position="178"/>
        <end position="200"/>
    </location>
</feature>
<dbReference type="Proteomes" id="UP000649604">
    <property type="component" value="Unassembled WGS sequence"/>
</dbReference>
<evidence type="ECO:0000256" key="2">
    <source>
        <dbReference type="ARBA" id="ARBA00009773"/>
    </source>
</evidence>
<dbReference type="EMBL" id="WJJP01000035">
    <property type="protein sequence ID" value="MBD3323179.1"/>
    <property type="molecule type" value="Genomic_DNA"/>
</dbReference>
<gene>
    <name evidence="7" type="ORF">GF339_01260</name>
</gene>
<feature type="transmembrane region" description="Helical" evidence="6">
    <location>
        <begin position="262"/>
        <end position="284"/>
    </location>
</feature>